<dbReference type="AlphaFoldDB" id="A0A8B8BVP2"/>
<keyword evidence="1" id="KW-1185">Reference proteome</keyword>
<evidence type="ECO:0000313" key="2">
    <source>
        <dbReference type="RefSeq" id="XP_022307442.1"/>
    </source>
</evidence>
<reference evidence="2" key="1">
    <citation type="submission" date="2025-08" db="UniProtKB">
        <authorList>
            <consortium name="RefSeq"/>
        </authorList>
    </citation>
    <scope>IDENTIFICATION</scope>
    <source>
        <tissue evidence="2">Whole sample</tissue>
    </source>
</reference>
<dbReference type="Proteomes" id="UP000694844">
    <property type="component" value="Chromosome 9"/>
</dbReference>
<dbReference type="PANTHER" id="PTHR31751">
    <property type="entry name" value="SI:CH211-108C17.2-RELATED-RELATED"/>
    <property type="match status" value="1"/>
</dbReference>
<dbReference type="PANTHER" id="PTHR31751:SF42">
    <property type="entry name" value="PROTEIN CBG10204"/>
    <property type="match status" value="1"/>
</dbReference>
<sequence length="358" mass="41634">MRQEPHVVLGGDGRCDSPGYSAKYCSYSLMNLGNNKIIDVQLIQSNEVKGSTHMELEGLKRGLRHITELNGVQVHDLVTDRHVMIKSYMKTERPNMNHYFDVWHVAKGISKKLETAAKRHGAGQIRPWIKSIANHTYWVAASSGNNGQMKIDKWKSISNHLINVHEHNSEVFPQCEHGQLDEPRAWMQQGSRCHKMVKDVVESPYLLRDLPKLSPVYQTYGLEVFHSVVNHFAPKSTHFFYMPMYARLCIAAFHYNENGTRQQSLTREGELQWSVSYPKAKKGKECVVKPRRVSATFEYVGILLEKIFQRRRLYPSLKFAYEDFVFGYKADEPRPLTHDYEDFDKNELINRRTSRFNR</sequence>
<accession>A0A8B8BVP2</accession>
<dbReference type="GeneID" id="111113444"/>
<gene>
    <name evidence="2" type="primary">LOC111113444</name>
</gene>
<evidence type="ECO:0000313" key="1">
    <source>
        <dbReference type="Proteomes" id="UP000694844"/>
    </source>
</evidence>
<dbReference type="KEGG" id="cvn:111113444"/>
<protein>
    <submittedName>
        <fullName evidence="2">Uncharacterized protein LOC111113444</fullName>
    </submittedName>
</protein>
<dbReference type="RefSeq" id="XP_022307442.1">
    <property type="nucleotide sequence ID" value="XM_022451734.1"/>
</dbReference>
<dbReference type="OrthoDB" id="6141328at2759"/>
<organism evidence="1 2">
    <name type="scientific">Crassostrea virginica</name>
    <name type="common">Eastern oyster</name>
    <dbReference type="NCBI Taxonomy" id="6565"/>
    <lineage>
        <taxon>Eukaryota</taxon>
        <taxon>Metazoa</taxon>
        <taxon>Spiralia</taxon>
        <taxon>Lophotrochozoa</taxon>
        <taxon>Mollusca</taxon>
        <taxon>Bivalvia</taxon>
        <taxon>Autobranchia</taxon>
        <taxon>Pteriomorphia</taxon>
        <taxon>Ostreida</taxon>
        <taxon>Ostreoidea</taxon>
        <taxon>Ostreidae</taxon>
        <taxon>Crassostrea</taxon>
    </lineage>
</organism>
<name>A0A8B8BVP2_CRAVI</name>
<proteinExistence type="predicted"/>